<accession>A0A0H2X218</accession>
<evidence type="ECO:0000313" key="1">
    <source>
        <dbReference type="EMBL" id="AAY21105.1"/>
    </source>
</evidence>
<dbReference type="KEGG" id="sac:SACOL2604"/>
<dbReference type="Proteomes" id="UP000000530">
    <property type="component" value="Chromosome"/>
</dbReference>
<protein>
    <submittedName>
        <fullName evidence="1">Uncharacterized protein</fullName>
    </submittedName>
</protein>
<sequence>MHRYFYNEKRYSCLNKNICAFLLLENKILIAIVNFCNVKQG</sequence>
<evidence type="ECO:0000313" key="2">
    <source>
        <dbReference type="Proteomes" id="UP000000530"/>
    </source>
</evidence>
<name>A0A0H2X218_STAAC</name>
<gene>
    <name evidence="1" type="ordered locus">SACOL2604</name>
</gene>
<dbReference type="EMBL" id="CP000046">
    <property type="protein sequence ID" value="AAY21105.1"/>
    <property type="molecule type" value="Genomic_DNA"/>
</dbReference>
<dbReference type="AlphaFoldDB" id="A0A0H2X218"/>
<dbReference type="HOGENOM" id="CLU_3276925_0_0_9"/>
<proteinExistence type="predicted"/>
<reference evidence="1 2" key="1">
    <citation type="journal article" date="2005" name="J. Bacteriol.">
        <title>Insights on evolution of virulence and resistance from the complete genome analysis of an early methicillin-resistant Staphylococcus aureus strain and a biofilm-producing methicillin-resistant Staphylococcus epidermidis strain.</title>
        <authorList>
            <person name="Gill S.R."/>
            <person name="Fouts D.E."/>
            <person name="Archer G.L."/>
            <person name="Mongodin E.F."/>
            <person name="Deboy R.T."/>
            <person name="Ravel J."/>
            <person name="Paulsen I.T."/>
            <person name="Kolonay J.F."/>
            <person name="Brinkac L."/>
            <person name="Beanan M."/>
            <person name="Dodson R.J."/>
            <person name="Daugherty S.C."/>
            <person name="Madupu R."/>
            <person name="Angiuoli S.V."/>
            <person name="Durkin A.S."/>
            <person name="Haft D.H."/>
            <person name="Vamathevan J."/>
            <person name="Khouri H."/>
            <person name="Utterback T."/>
            <person name="Lee C."/>
            <person name="Dimitrov G."/>
            <person name="Jiang L."/>
            <person name="Qin H."/>
            <person name="Weidman J."/>
            <person name="Tran K."/>
            <person name="Kang K."/>
            <person name="Hance I.R."/>
            <person name="Nelson K.E."/>
            <person name="Fraser C.M."/>
        </authorList>
    </citation>
    <scope>NUCLEOTIDE SEQUENCE [LARGE SCALE GENOMIC DNA]</scope>
    <source>
        <strain evidence="1 2">COL</strain>
    </source>
</reference>
<organism evidence="1 2">
    <name type="scientific">Staphylococcus aureus (strain COL)</name>
    <dbReference type="NCBI Taxonomy" id="93062"/>
    <lineage>
        <taxon>Bacteria</taxon>
        <taxon>Bacillati</taxon>
        <taxon>Bacillota</taxon>
        <taxon>Bacilli</taxon>
        <taxon>Bacillales</taxon>
        <taxon>Staphylococcaceae</taxon>
        <taxon>Staphylococcus</taxon>
    </lineage>
</organism>